<feature type="domain" description="Amidohydrolase-related" evidence="9">
    <location>
        <begin position="55"/>
        <end position="387"/>
    </location>
</feature>
<dbReference type="GO" id="GO:0008448">
    <property type="term" value="F:N-acetylglucosamine-6-phosphate deacetylase activity"/>
    <property type="evidence" value="ECO:0007669"/>
    <property type="project" value="InterPro"/>
</dbReference>
<dbReference type="RefSeq" id="WP_083289034.1">
    <property type="nucleotide sequence ID" value="NZ_FNUC01000004.1"/>
</dbReference>
<feature type="binding site" evidence="7">
    <location>
        <position position="236"/>
    </location>
    <ligand>
        <name>substrate</name>
    </ligand>
</feature>
<keyword evidence="3 5" id="KW-0378">Hydrolase</keyword>
<evidence type="ECO:0000313" key="11">
    <source>
        <dbReference type="Proteomes" id="UP000181980"/>
    </source>
</evidence>
<feature type="binding site" evidence="7">
    <location>
        <begin position="318"/>
        <end position="320"/>
    </location>
    <ligand>
        <name>substrate</name>
    </ligand>
</feature>
<dbReference type="PANTHER" id="PTHR11113:SF14">
    <property type="entry name" value="N-ACETYLGLUCOSAMINE-6-PHOSPHATE DEACETYLASE"/>
    <property type="match status" value="1"/>
</dbReference>
<dbReference type="SUPFAM" id="SSF51338">
    <property type="entry name" value="Composite domain of metallo-dependent hydrolases"/>
    <property type="match status" value="1"/>
</dbReference>
<dbReference type="STRING" id="561176.SAMN04488561_6656"/>
<sequence length="391" mass="39807">MPGTDEYVLTGGRVLLPGGRLEAGAVHVRAGRIAAAGPSDDAAPGVERIDVDGLIVAPGLVDTHVHGGLGHNVMSADADAVRVIGRRLRAAGVTSFVATTASVPFDRVLHSVRGLAALAGPTGPGGAELLGVHLEGPFLSPDFRGVHQEQNLVEPSPDRVAALLDAAGGAGGALRVCTVAPELPHAESAVRTLAAAGVRVSVGHTAATFAQARAAVEWGARRATHLFNAMPPIHHRSPGPVPALLAAESVHLEVVADGLHVAPELLGALAALPGVRDRLMLVSDGTDVSGLPDGDHHRWDGTPVRITGGRAFTHTGGIAGSTSTLIDGVRVLLAAGVPLPLALDTAGRHPARSLGLTDRGAVAAGLRADLIVVDDEAAIIHTILHGQWERP</sequence>
<accession>A0A1H5PZG7</accession>
<evidence type="ECO:0000256" key="5">
    <source>
        <dbReference type="PIRNR" id="PIRNR038994"/>
    </source>
</evidence>
<comment type="similarity">
    <text evidence="1 5">Belongs to the metallo-dependent hydrolases superfamily. NagA family.</text>
</comment>
<evidence type="ECO:0000256" key="2">
    <source>
        <dbReference type="ARBA" id="ARBA00022723"/>
    </source>
</evidence>
<feature type="active site" description="Proton donor/acceptor" evidence="6">
    <location>
        <position position="284"/>
    </location>
</feature>
<feature type="binding site" evidence="8">
    <location>
        <position position="204"/>
    </location>
    <ligand>
        <name>Zn(2+)</name>
        <dbReference type="ChEBI" id="CHEBI:29105"/>
    </ligand>
</feature>
<feature type="binding site" evidence="7">
    <location>
        <position position="260"/>
    </location>
    <ligand>
        <name>substrate</name>
    </ligand>
</feature>
<dbReference type="GO" id="GO:0006046">
    <property type="term" value="P:N-acetylglucosamine catabolic process"/>
    <property type="evidence" value="ECO:0007669"/>
    <property type="project" value="TreeGrafter"/>
</dbReference>
<name>A0A1H5PZG7_9ACTN</name>
<dbReference type="InterPro" id="IPR032466">
    <property type="entry name" value="Metal_Hydrolase"/>
</dbReference>
<dbReference type="NCBIfam" id="TIGR00221">
    <property type="entry name" value="nagA"/>
    <property type="match status" value="1"/>
</dbReference>
<feature type="binding site" evidence="7">
    <location>
        <begin position="228"/>
        <end position="229"/>
    </location>
    <ligand>
        <name>substrate</name>
    </ligand>
</feature>
<keyword evidence="4 5" id="KW-0119">Carbohydrate metabolism</keyword>
<comment type="cofactor">
    <cofactor evidence="8">
        <name>a divalent metal cation</name>
        <dbReference type="ChEBI" id="CHEBI:60240"/>
    </cofactor>
    <text evidence="8">Binds 1 divalent metal cation per subunit.</text>
</comment>
<feature type="binding site" evidence="8">
    <location>
        <position position="135"/>
    </location>
    <ligand>
        <name>Zn(2+)</name>
        <dbReference type="ChEBI" id="CHEBI:29105"/>
    </ligand>
</feature>
<evidence type="ECO:0000256" key="6">
    <source>
        <dbReference type="PIRSR" id="PIRSR038994-1"/>
    </source>
</evidence>
<proteinExistence type="inferred from homology"/>
<dbReference type="Gene3D" id="2.30.40.10">
    <property type="entry name" value="Urease, subunit C, domain 1"/>
    <property type="match status" value="1"/>
</dbReference>
<protein>
    <submittedName>
        <fullName evidence="10">N-acetylglucosamine 6-phosphate deacetylase</fullName>
    </submittedName>
</protein>
<dbReference type="GO" id="GO:0046872">
    <property type="term" value="F:metal ion binding"/>
    <property type="evidence" value="ECO:0007669"/>
    <property type="project" value="UniProtKB-KW"/>
</dbReference>
<evidence type="ECO:0000256" key="3">
    <source>
        <dbReference type="ARBA" id="ARBA00022801"/>
    </source>
</evidence>
<dbReference type="InterPro" id="IPR011059">
    <property type="entry name" value="Metal-dep_hydrolase_composite"/>
</dbReference>
<dbReference type="InterPro" id="IPR003764">
    <property type="entry name" value="GlcNAc_6-P_deAcase"/>
</dbReference>
<feature type="binding site" evidence="8">
    <location>
        <position position="225"/>
    </location>
    <ligand>
        <name>Zn(2+)</name>
        <dbReference type="ChEBI" id="CHEBI:29105"/>
    </ligand>
</feature>
<evidence type="ECO:0000313" key="10">
    <source>
        <dbReference type="EMBL" id="SEF18591.1"/>
    </source>
</evidence>
<feature type="binding site" evidence="7">
    <location>
        <position position="146"/>
    </location>
    <ligand>
        <name>substrate</name>
    </ligand>
</feature>
<gene>
    <name evidence="10" type="ORF">SAMN04488561_6656</name>
</gene>
<dbReference type="Pfam" id="PF01979">
    <property type="entry name" value="Amidohydro_1"/>
    <property type="match status" value="1"/>
</dbReference>
<evidence type="ECO:0000259" key="9">
    <source>
        <dbReference type="Pfam" id="PF01979"/>
    </source>
</evidence>
<reference evidence="11" key="1">
    <citation type="submission" date="2016-10" db="EMBL/GenBank/DDBJ databases">
        <authorList>
            <person name="Varghese N."/>
            <person name="Submissions S."/>
        </authorList>
    </citation>
    <scope>NUCLEOTIDE SEQUENCE [LARGE SCALE GENOMIC DNA]</scope>
    <source>
        <strain evidence="11">DSM 45237</strain>
    </source>
</reference>
<keyword evidence="2 8" id="KW-0479">Metal-binding</keyword>
<organism evidence="10 11">
    <name type="scientific">Jiangella alba</name>
    <dbReference type="NCBI Taxonomy" id="561176"/>
    <lineage>
        <taxon>Bacteria</taxon>
        <taxon>Bacillati</taxon>
        <taxon>Actinomycetota</taxon>
        <taxon>Actinomycetes</taxon>
        <taxon>Jiangellales</taxon>
        <taxon>Jiangellaceae</taxon>
        <taxon>Jiangella</taxon>
    </lineage>
</organism>
<dbReference type="OrthoDB" id="9776488at2"/>
<dbReference type="EMBL" id="FNUC01000004">
    <property type="protein sequence ID" value="SEF18591.1"/>
    <property type="molecule type" value="Genomic_DNA"/>
</dbReference>
<keyword evidence="11" id="KW-1185">Reference proteome</keyword>
<dbReference type="AlphaFoldDB" id="A0A1H5PZG7"/>
<dbReference type="PANTHER" id="PTHR11113">
    <property type="entry name" value="N-ACETYLGLUCOSAMINE-6-PHOSPHATE DEACETYLASE"/>
    <property type="match status" value="1"/>
</dbReference>
<dbReference type="PIRSF" id="PIRSF038994">
    <property type="entry name" value="NagA"/>
    <property type="match status" value="1"/>
</dbReference>
<evidence type="ECO:0000256" key="8">
    <source>
        <dbReference type="PIRSR" id="PIRSR038994-3"/>
    </source>
</evidence>
<evidence type="ECO:0000256" key="7">
    <source>
        <dbReference type="PIRSR" id="PIRSR038994-2"/>
    </source>
</evidence>
<dbReference type="Gene3D" id="3.20.20.140">
    <property type="entry name" value="Metal-dependent hydrolases"/>
    <property type="match status" value="1"/>
</dbReference>
<dbReference type="Proteomes" id="UP000181980">
    <property type="component" value="Unassembled WGS sequence"/>
</dbReference>
<dbReference type="InterPro" id="IPR006680">
    <property type="entry name" value="Amidohydro-rel"/>
</dbReference>
<evidence type="ECO:0000256" key="1">
    <source>
        <dbReference type="ARBA" id="ARBA00010716"/>
    </source>
</evidence>
<dbReference type="SUPFAM" id="SSF51556">
    <property type="entry name" value="Metallo-dependent hydrolases"/>
    <property type="match status" value="1"/>
</dbReference>
<evidence type="ECO:0000256" key="4">
    <source>
        <dbReference type="ARBA" id="ARBA00023277"/>
    </source>
</evidence>